<evidence type="ECO:0000313" key="5">
    <source>
        <dbReference type="EMBL" id="KAJ9162596.1"/>
    </source>
</evidence>
<evidence type="ECO:0000256" key="2">
    <source>
        <dbReference type="ARBA" id="ARBA00023134"/>
    </source>
</evidence>
<dbReference type="PROSITE" id="PS51882">
    <property type="entry name" value="G_ALPHA"/>
    <property type="match status" value="1"/>
</dbReference>
<keyword evidence="2" id="KW-0342">GTP-binding</keyword>
<reference evidence="5" key="1">
    <citation type="journal article" date="2023" name="Plant Biotechnol. J.">
        <title>Chromosome-level wild Hevea brasiliensis genome provides new tools for genomic-assisted breeding and valuable loci to elevate rubber yield.</title>
        <authorList>
            <person name="Cheng H."/>
            <person name="Song X."/>
            <person name="Hu Y."/>
            <person name="Wu T."/>
            <person name="Yang Q."/>
            <person name="An Z."/>
            <person name="Feng S."/>
            <person name="Deng Z."/>
            <person name="Wu W."/>
            <person name="Zeng X."/>
            <person name="Tu M."/>
            <person name="Wang X."/>
            <person name="Huang H."/>
        </authorList>
    </citation>
    <scope>NUCLEOTIDE SEQUENCE</scope>
    <source>
        <strain evidence="5">MT/VB/25A 57/8</strain>
    </source>
</reference>
<keyword evidence="3" id="KW-0807">Transducer</keyword>
<evidence type="ECO:0000313" key="6">
    <source>
        <dbReference type="Proteomes" id="UP001174677"/>
    </source>
</evidence>
<evidence type="ECO:0008006" key="7">
    <source>
        <dbReference type="Google" id="ProtNLM"/>
    </source>
</evidence>
<dbReference type="PANTHER" id="PTHR10218:SF317">
    <property type="entry name" value="EXTRA-LARGE GUANINE NUCLEOTIDE-BINDING PROTEIN 3-LIKE"/>
    <property type="match status" value="1"/>
</dbReference>
<dbReference type="CDD" id="cd00066">
    <property type="entry name" value="G-alpha"/>
    <property type="match status" value="1"/>
</dbReference>
<feature type="compositionally biased region" description="Basic and acidic residues" evidence="4">
    <location>
        <begin position="130"/>
        <end position="139"/>
    </location>
</feature>
<dbReference type="InterPro" id="IPR011025">
    <property type="entry name" value="GproteinA_insert"/>
</dbReference>
<protein>
    <recommendedName>
        <fullName evidence="7">PH domain-containing protein</fullName>
    </recommendedName>
</protein>
<dbReference type="SUPFAM" id="SSF47895">
    <property type="entry name" value="Transducin (alpha subunit), insertion domain"/>
    <property type="match status" value="1"/>
</dbReference>
<evidence type="ECO:0000256" key="3">
    <source>
        <dbReference type="ARBA" id="ARBA00023224"/>
    </source>
</evidence>
<dbReference type="Gene3D" id="3.40.50.300">
    <property type="entry name" value="P-loop containing nucleotide triphosphate hydrolases"/>
    <property type="match status" value="1"/>
</dbReference>
<evidence type="ECO:0000256" key="4">
    <source>
        <dbReference type="SAM" id="MobiDB-lite"/>
    </source>
</evidence>
<dbReference type="EMBL" id="JARPOI010000013">
    <property type="protein sequence ID" value="KAJ9162596.1"/>
    <property type="molecule type" value="Genomic_DNA"/>
</dbReference>
<feature type="compositionally biased region" description="Low complexity" evidence="4">
    <location>
        <begin position="174"/>
        <end position="184"/>
    </location>
</feature>
<organism evidence="5 6">
    <name type="scientific">Hevea brasiliensis</name>
    <name type="common">Para rubber tree</name>
    <name type="synonym">Siphonia brasiliensis</name>
    <dbReference type="NCBI Taxonomy" id="3981"/>
    <lineage>
        <taxon>Eukaryota</taxon>
        <taxon>Viridiplantae</taxon>
        <taxon>Streptophyta</taxon>
        <taxon>Embryophyta</taxon>
        <taxon>Tracheophyta</taxon>
        <taxon>Spermatophyta</taxon>
        <taxon>Magnoliopsida</taxon>
        <taxon>eudicotyledons</taxon>
        <taxon>Gunneridae</taxon>
        <taxon>Pentapetalae</taxon>
        <taxon>rosids</taxon>
        <taxon>fabids</taxon>
        <taxon>Malpighiales</taxon>
        <taxon>Euphorbiaceae</taxon>
        <taxon>Crotonoideae</taxon>
        <taxon>Micrandreae</taxon>
        <taxon>Hevea</taxon>
    </lineage>
</organism>
<dbReference type="Pfam" id="PF00503">
    <property type="entry name" value="G-alpha"/>
    <property type="match status" value="1"/>
</dbReference>
<dbReference type="PRINTS" id="PR00318">
    <property type="entry name" value="GPROTEINA"/>
</dbReference>
<dbReference type="InterPro" id="IPR027417">
    <property type="entry name" value="P-loop_NTPase"/>
</dbReference>
<evidence type="ECO:0000256" key="1">
    <source>
        <dbReference type="ARBA" id="ARBA00022741"/>
    </source>
</evidence>
<keyword evidence="1" id="KW-0547">Nucleotide-binding</keyword>
<dbReference type="Proteomes" id="UP001174677">
    <property type="component" value="Chromosome 13"/>
</dbReference>
<proteinExistence type="predicted"/>
<dbReference type="InterPro" id="IPR001019">
    <property type="entry name" value="Gprotein_alpha_su"/>
</dbReference>
<dbReference type="SMART" id="SM00275">
    <property type="entry name" value="G_alpha"/>
    <property type="match status" value="1"/>
</dbReference>
<comment type="caution">
    <text evidence="5">The sequence shown here is derived from an EMBL/GenBank/DDBJ whole genome shotgun (WGS) entry which is preliminary data.</text>
</comment>
<feature type="region of interest" description="Disordered" evidence="4">
    <location>
        <begin position="111"/>
        <end position="143"/>
    </location>
</feature>
<feature type="region of interest" description="Disordered" evidence="4">
    <location>
        <begin position="159"/>
        <end position="191"/>
    </location>
</feature>
<dbReference type="PANTHER" id="PTHR10218">
    <property type="entry name" value="GTP-BINDING PROTEIN ALPHA SUBUNIT"/>
    <property type="match status" value="1"/>
</dbReference>
<sequence>MATAAEAEEDNTWEEALRKMLPAGAPLPDEDHLDYSIAVEYEGPPVSYQVPRVDPLNLDSLSIRSSSLASVADDKDLSNSVPVAAPITGAKIAKFSRFRNGAANVLIKESTSSRPQIERDVNGENEEQGELERVGNGREGEEDEALFVRNEGKRVNVVKFNTPRDSETEDDGYSSAQSSAAADALGPTSVVRKESRKRGVCSRCGKRNRLKEREACLVCDARYCSNCLLKAMGSMPEGRKCVSCIGHPIDEVKRSSLGKCSRILSKVCSPLEVMQIMKAEKECGANQLRPEQLIVNGRPLRQEELAEALGCPIPPLNLKPGKYWYDKDSGLWGKEGEKPDRIISSKLNVGGKLPLDASNGNTKVYINGREITKIELKVLKLAKVQCPRDTHFWVYDDGSYEEEGQNKIKGKIWGKASTRFLCSLFSLPVPPGNLFVPKDPRSFSGRLVPEYLEQGRVQKLLLLGLEGSGTSTIFKQAKFLYGNKFTPEELQNIKLMIQSNMYKYLSILLEGRERFEEEALMEKITTALNAEESASGETEVEANQHCIYSINQRSKHFSDWLLDIMATGDLDAFFPAATREYAPIVDEVWKDPAIQETYKRREELHLPDVAKYFLDQAVEISSNEYEPSEKDILFAEGVTKSNGLAFMEFSFDDRSPMSEIYNEESECLPPMAKYQLIRINSKGLHDGCKWLEMFEDVRAVIFCVALSDYDQIWAHGSGPHCNKMLASRDMFESLVRHPCFRDTPFVLFLNKYDVFEDKINQVPLSTCEWFADFSPLKAHNNSQTLAHQAYYYVAVKFKELYSLISGCKLFVWQTRARERTSVDEAFKYAREVLKWDEEKDDNMYGITGDDSFYSTEMSSNPYIRQE</sequence>
<accession>A0ABQ9L7M8</accession>
<name>A0ABQ9L7M8_HEVBR</name>
<dbReference type="Gene3D" id="1.10.400.10">
    <property type="entry name" value="GI Alpha 1, domain 2-like"/>
    <property type="match status" value="1"/>
</dbReference>
<keyword evidence="6" id="KW-1185">Reference proteome</keyword>
<dbReference type="SUPFAM" id="SSF52540">
    <property type="entry name" value="P-loop containing nucleoside triphosphate hydrolases"/>
    <property type="match status" value="1"/>
</dbReference>
<gene>
    <name evidence="5" type="ORF">P3X46_022356</name>
</gene>